<evidence type="ECO:0000313" key="2">
    <source>
        <dbReference type="Proteomes" id="UP000605846"/>
    </source>
</evidence>
<organism evidence="1 2">
    <name type="scientific">Apophysomyces ossiformis</name>
    <dbReference type="NCBI Taxonomy" id="679940"/>
    <lineage>
        <taxon>Eukaryota</taxon>
        <taxon>Fungi</taxon>
        <taxon>Fungi incertae sedis</taxon>
        <taxon>Mucoromycota</taxon>
        <taxon>Mucoromycotina</taxon>
        <taxon>Mucoromycetes</taxon>
        <taxon>Mucorales</taxon>
        <taxon>Mucorineae</taxon>
        <taxon>Mucoraceae</taxon>
        <taxon>Apophysomyces</taxon>
    </lineage>
</organism>
<dbReference type="PANTHER" id="PTHR37015">
    <property type="entry name" value="REVERSE TRANSCRIPTASE DOMAIN-CONTAINING PROTEIN"/>
    <property type="match status" value="1"/>
</dbReference>
<name>A0A8H7BT81_9FUNG</name>
<proteinExistence type="predicted"/>
<evidence type="ECO:0008006" key="3">
    <source>
        <dbReference type="Google" id="ProtNLM"/>
    </source>
</evidence>
<reference evidence="1" key="1">
    <citation type="submission" date="2020-01" db="EMBL/GenBank/DDBJ databases">
        <title>Genome Sequencing of Three Apophysomyces-Like Fungal Strains Confirms a Novel Fungal Genus in the Mucoromycota with divergent Burkholderia-like Endosymbiotic Bacteria.</title>
        <authorList>
            <person name="Stajich J.E."/>
            <person name="Macias A.M."/>
            <person name="Carter-House D."/>
            <person name="Lovett B."/>
            <person name="Kasson L.R."/>
            <person name="Berry K."/>
            <person name="Grigoriev I."/>
            <person name="Chang Y."/>
            <person name="Spatafora J."/>
            <person name="Kasson M.T."/>
        </authorList>
    </citation>
    <scope>NUCLEOTIDE SEQUENCE</scope>
    <source>
        <strain evidence="1">NRRL A-21654</strain>
    </source>
</reference>
<dbReference type="Proteomes" id="UP000605846">
    <property type="component" value="Unassembled WGS sequence"/>
</dbReference>
<dbReference type="PANTHER" id="PTHR37015:SF2">
    <property type="entry name" value="REVERSE TRANSCRIPTASE DOMAIN-CONTAINING PROTEIN"/>
    <property type="match status" value="1"/>
</dbReference>
<dbReference type="EMBL" id="JABAYA010000145">
    <property type="protein sequence ID" value="KAF7723622.1"/>
    <property type="molecule type" value="Genomic_DNA"/>
</dbReference>
<protein>
    <recommendedName>
        <fullName evidence="3">Reverse transcriptase</fullName>
    </recommendedName>
</protein>
<dbReference type="AlphaFoldDB" id="A0A8H7BT81"/>
<dbReference type="OrthoDB" id="74545at2759"/>
<gene>
    <name evidence="1" type="ORF">EC973_001816</name>
</gene>
<evidence type="ECO:0000313" key="1">
    <source>
        <dbReference type="EMBL" id="KAF7723622.1"/>
    </source>
</evidence>
<accession>A0A8H7BT81</accession>
<comment type="caution">
    <text evidence="1">The sequence shown here is derived from an EMBL/GenBank/DDBJ whole genome shotgun (WGS) entry which is preliminary data.</text>
</comment>
<keyword evidence="2" id="KW-1185">Reference proteome</keyword>
<sequence>MSFSPDYNSIVSLVSNFKIQELQEQKAKQDPYYEDVLERAKAVSGSIEEVRILFEGIKKSPVQQTTNISLDDVRNFLDVAKYSMASSDHIKHWTTLLREEIEFLRQKRAYACLYAEVLKEELLNESLNSKPAKASEKSSEEDLCLEERVNVKDFESFLEELFEAESHEMEEELVSVRKGMKSFCDSLRKNPVTPDEVLQCVQGLAKADALSASKTAGLDAFKGNNSLLEDTAALLTKKLVDMESWSWSNDGLNMVVRRGIAGKYRYFADYNIIERIFLQYIGVEFAVQLKKTLTSLFSNIIQKKVNEETGEWFSIQRQRGTNHDTCLLTMLPDNSFEQDTMDYDGQSTGDSKIMLTKNMAIRSLSTEAQLYKVLYPEQPFTVLRTDIERYGSSIQHGAVLALLKFLGVSDDWLTFIKKFLEVPMLHPSLPEGKKTRRCGVLNSHMLSTAFGESLLFLMESKVYLKTRIRMVRIHDDIFLGGKPEQVRQAWQEMRTFAEVACLKFNLEKSGSAVIHKEADGTSIAPFGAEPLPQSPVTWSSLVMRSDGLYKISREELEPLVEEMKTKLDEAQTILSWIHVYNKYMAFFYRNFGKCSYVFGKQHIEQIAETLHWIQTTVFAEDKGIPLMALKRRFSSTLDNVNILDMWAYWPLQAGGLGLKDVFLEVGGLLETFRYEERDGAKPLNFLDFPRKDKLTHAYQEKNKEEKRKEGKYTEEDLRLAEPGTELWDLKPRTFEEYCAGRETKLRYWGKRYEHLMEYVMPTTPTVSSQRKELLRIFGDDNNERIVYAERIMCHYGHQLEKAFGDLNVVDMSLIPKILVETILAKALQWDE</sequence>